<gene>
    <name evidence="8" type="ORF">B5V03_08510</name>
</gene>
<dbReference type="Pfam" id="PF07690">
    <property type="entry name" value="MFS_1"/>
    <property type="match status" value="1"/>
</dbReference>
<evidence type="ECO:0000256" key="6">
    <source>
        <dbReference type="SAM" id="Phobius"/>
    </source>
</evidence>
<proteinExistence type="predicted"/>
<reference evidence="8 9" key="1">
    <citation type="submission" date="2017-03" db="EMBL/GenBank/DDBJ databases">
        <authorList>
            <person name="Safronova V.I."/>
            <person name="Sazanova A.L."/>
            <person name="Chirak E.R."/>
        </authorList>
    </citation>
    <scope>NUCLEOTIDE SEQUENCE [LARGE SCALE GENOMIC DNA]</scope>
    <source>
        <strain evidence="8 9">Opo-243</strain>
    </source>
</reference>
<feature type="transmembrane region" description="Helical" evidence="6">
    <location>
        <begin position="14"/>
        <end position="34"/>
    </location>
</feature>
<feature type="transmembrane region" description="Helical" evidence="6">
    <location>
        <begin position="339"/>
        <end position="361"/>
    </location>
</feature>
<evidence type="ECO:0000256" key="4">
    <source>
        <dbReference type="ARBA" id="ARBA00022989"/>
    </source>
</evidence>
<evidence type="ECO:0000313" key="8">
    <source>
        <dbReference type="EMBL" id="RXT49903.1"/>
    </source>
</evidence>
<dbReference type="OrthoDB" id="9812189at2"/>
<feature type="transmembrane region" description="Helical" evidence="6">
    <location>
        <begin position="170"/>
        <end position="190"/>
    </location>
</feature>
<feature type="domain" description="Major facilitator superfamily (MFS) profile" evidence="7">
    <location>
        <begin position="1"/>
        <end position="392"/>
    </location>
</feature>
<sequence>MVVTADQDTTQPKAAWSAVFALSLCASMLVASEWMPVSLLTPIADSLDLTEGQAGQAISISGLFAILTSLFISAATRGIDRRTVLLWLTGVTLVSGIVVAFAPNYPLFMAGRALVGVAVGGFWSMSAATMIRIVKARDVPRALAVLNGGNALATTIAAPLGSFLGQYIGWRGAFFCVVPVAALTLIWQFVTLPEMPSRERASATAAFKVLRRPGVPYGMLAAALFFLGQFSLFTYLRPFFETVTRVDVTTISALLLVMGVAGLVGTSLIGFVIRQRLYASLIVMPSAMAVIAVALMAFGSSLAATVALMFLWGFIGTAAPVGWWTWVSNALPDDAEAGGGLMVAVVQLAITMGAAGGGVLFDDGGYRATFLFSAVILALSSLVILIGALRRRARADAPCAACVPASQAL</sequence>
<keyword evidence="3 6" id="KW-0812">Transmembrane</keyword>
<evidence type="ECO:0000256" key="2">
    <source>
        <dbReference type="ARBA" id="ARBA00022475"/>
    </source>
</evidence>
<dbReference type="Proteomes" id="UP000290819">
    <property type="component" value="Unassembled WGS sequence"/>
</dbReference>
<keyword evidence="5 6" id="KW-0472">Membrane</keyword>
<dbReference type="CDD" id="cd17324">
    <property type="entry name" value="MFS_NepI_like"/>
    <property type="match status" value="1"/>
</dbReference>
<evidence type="ECO:0000256" key="1">
    <source>
        <dbReference type="ARBA" id="ARBA00004651"/>
    </source>
</evidence>
<protein>
    <submittedName>
        <fullName evidence="8">MFS transporter</fullName>
    </submittedName>
</protein>
<dbReference type="EMBL" id="MZXW01000015">
    <property type="protein sequence ID" value="RXT49903.1"/>
    <property type="molecule type" value="Genomic_DNA"/>
</dbReference>
<dbReference type="GO" id="GO:0022857">
    <property type="term" value="F:transmembrane transporter activity"/>
    <property type="evidence" value="ECO:0007669"/>
    <property type="project" value="InterPro"/>
</dbReference>
<dbReference type="SUPFAM" id="SSF103473">
    <property type="entry name" value="MFS general substrate transporter"/>
    <property type="match status" value="1"/>
</dbReference>
<evidence type="ECO:0000256" key="3">
    <source>
        <dbReference type="ARBA" id="ARBA00022692"/>
    </source>
</evidence>
<feature type="transmembrane region" description="Helical" evidence="6">
    <location>
        <begin position="109"/>
        <end position="131"/>
    </location>
</feature>
<comment type="subcellular location">
    <subcellularLocation>
        <location evidence="1">Cell membrane</location>
        <topology evidence="1">Multi-pass membrane protein</topology>
    </subcellularLocation>
</comment>
<dbReference type="Gene3D" id="1.20.1250.20">
    <property type="entry name" value="MFS general substrate transporter like domains"/>
    <property type="match status" value="1"/>
</dbReference>
<dbReference type="InterPro" id="IPR050189">
    <property type="entry name" value="MFS_Efflux_Transporters"/>
</dbReference>
<evidence type="ECO:0000256" key="5">
    <source>
        <dbReference type="ARBA" id="ARBA00023136"/>
    </source>
</evidence>
<feature type="transmembrane region" description="Helical" evidence="6">
    <location>
        <begin position="278"/>
        <end position="298"/>
    </location>
</feature>
<dbReference type="AlphaFoldDB" id="A0A4Q1VF52"/>
<dbReference type="GO" id="GO:0005886">
    <property type="term" value="C:plasma membrane"/>
    <property type="evidence" value="ECO:0007669"/>
    <property type="project" value="UniProtKB-SubCell"/>
</dbReference>
<dbReference type="InterPro" id="IPR020846">
    <property type="entry name" value="MFS_dom"/>
</dbReference>
<dbReference type="PROSITE" id="PS50850">
    <property type="entry name" value="MFS"/>
    <property type="match status" value="1"/>
</dbReference>
<dbReference type="PANTHER" id="PTHR43124:SF5">
    <property type="entry name" value="PURINE RIBONUCLEOSIDE EFFLUX PUMP NEPI"/>
    <property type="match status" value="1"/>
</dbReference>
<feature type="transmembrane region" description="Helical" evidence="6">
    <location>
        <begin position="367"/>
        <end position="389"/>
    </location>
</feature>
<feature type="transmembrane region" description="Helical" evidence="6">
    <location>
        <begin position="248"/>
        <end position="271"/>
    </location>
</feature>
<feature type="transmembrane region" description="Helical" evidence="6">
    <location>
        <begin position="217"/>
        <end position="236"/>
    </location>
</feature>
<evidence type="ECO:0000313" key="9">
    <source>
        <dbReference type="Proteomes" id="UP000290819"/>
    </source>
</evidence>
<accession>A0A4Q1VF52</accession>
<dbReference type="InterPro" id="IPR036259">
    <property type="entry name" value="MFS_trans_sf"/>
</dbReference>
<evidence type="ECO:0000259" key="7">
    <source>
        <dbReference type="PROSITE" id="PS50850"/>
    </source>
</evidence>
<name>A0A4Q1VF52_9BRAD</name>
<feature type="transmembrane region" description="Helical" evidence="6">
    <location>
        <begin position="143"/>
        <end position="164"/>
    </location>
</feature>
<dbReference type="RefSeq" id="WP_129269115.1">
    <property type="nucleotide sequence ID" value="NZ_MZXW01000015.1"/>
</dbReference>
<keyword evidence="4 6" id="KW-1133">Transmembrane helix</keyword>
<feature type="transmembrane region" description="Helical" evidence="6">
    <location>
        <begin position="84"/>
        <end position="103"/>
    </location>
</feature>
<dbReference type="InterPro" id="IPR011701">
    <property type="entry name" value="MFS"/>
</dbReference>
<comment type="caution">
    <text evidence="8">The sequence shown here is derived from an EMBL/GenBank/DDBJ whole genome shotgun (WGS) entry which is preliminary data.</text>
</comment>
<keyword evidence="2" id="KW-1003">Cell membrane</keyword>
<keyword evidence="9" id="KW-1185">Reference proteome</keyword>
<dbReference type="PANTHER" id="PTHR43124">
    <property type="entry name" value="PURINE EFFLUX PUMP PBUE"/>
    <property type="match status" value="1"/>
</dbReference>
<organism evidence="8 9">
    <name type="scientific">Bradyrhizobium betae</name>
    <dbReference type="NCBI Taxonomy" id="244734"/>
    <lineage>
        <taxon>Bacteria</taxon>
        <taxon>Pseudomonadati</taxon>
        <taxon>Pseudomonadota</taxon>
        <taxon>Alphaproteobacteria</taxon>
        <taxon>Hyphomicrobiales</taxon>
        <taxon>Nitrobacteraceae</taxon>
        <taxon>Bradyrhizobium</taxon>
    </lineage>
</organism>
<feature type="transmembrane region" description="Helical" evidence="6">
    <location>
        <begin position="54"/>
        <end position="72"/>
    </location>
</feature>
<feature type="transmembrane region" description="Helical" evidence="6">
    <location>
        <begin position="304"/>
        <end position="327"/>
    </location>
</feature>